<dbReference type="AlphaFoldDB" id="A0A1I5SVF5"/>
<feature type="signal peptide" evidence="1">
    <location>
        <begin position="1"/>
        <end position="18"/>
    </location>
</feature>
<reference evidence="3" key="1">
    <citation type="submission" date="2016-10" db="EMBL/GenBank/DDBJ databases">
        <authorList>
            <person name="Varghese N."/>
            <person name="Submissions S."/>
        </authorList>
    </citation>
    <scope>NUCLEOTIDE SEQUENCE [LARGE SCALE GENOMIC DNA]</scope>
    <source>
        <strain evidence="3">DSM 17834</strain>
    </source>
</reference>
<keyword evidence="1" id="KW-0732">Signal</keyword>
<accession>A0A1I5SVF5</accession>
<dbReference type="RefSeq" id="WP_090502045.1">
    <property type="nucleotide sequence ID" value="NZ_FOWX01000017.1"/>
</dbReference>
<feature type="chain" id="PRO_5011665083" description="DUF2059 domain-containing protein" evidence="1">
    <location>
        <begin position="19"/>
        <end position="255"/>
    </location>
</feature>
<dbReference type="STRING" id="289003.SAMN05216190_11789"/>
<evidence type="ECO:0000313" key="3">
    <source>
        <dbReference type="Proteomes" id="UP000198784"/>
    </source>
</evidence>
<evidence type="ECO:0008006" key="4">
    <source>
        <dbReference type="Google" id="ProtNLM"/>
    </source>
</evidence>
<dbReference type="Proteomes" id="UP000198784">
    <property type="component" value="Unassembled WGS sequence"/>
</dbReference>
<dbReference type="OrthoDB" id="7013150at2"/>
<keyword evidence="3" id="KW-1185">Reference proteome</keyword>
<evidence type="ECO:0000313" key="2">
    <source>
        <dbReference type="EMBL" id="SFP74762.1"/>
    </source>
</evidence>
<proteinExistence type="predicted"/>
<gene>
    <name evidence="2" type="ORF">SAMN05216190_11789</name>
</gene>
<dbReference type="EMBL" id="FOWX01000017">
    <property type="protein sequence ID" value="SFP74762.1"/>
    <property type="molecule type" value="Genomic_DNA"/>
</dbReference>
<protein>
    <recommendedName>
        <fullName evidence="4">DUF2059 domain-containing protein</fullName>
    </recommendedName>
</protein>
<organism evidence="2 3">
    <name type="scientific">Pseudomonas borbori</name>
    <dbReference type="NCBI Taxonomy" id="289003"/>
    <lineage>
        <taxon>Bacteria</taxon>
        <taxon>Pseudomonadati</taxon>
        <taxon>Pseudomonadota</taxon>
        <taxon>Gammaproteobacteria</taxon>
        <taxon>Pseudomonadales</taxon>
        <taxon>Pseudomonadaceae</taxon>
        <taxon>Pseudomonas</taxon>
    </lineage>
</organism>
<evidence type="ECO:0000256" key="1">
    <source>
        <dbReference type="SAM" id="SignalP"/>
    </source>
</evidence>
<name>A0A1I5SVF5_9PSED</name>
<sequence length="255" mass="27647">MRALFMVFLLFLSLPSLADAQIQLYQAAGWPQQRAHFNDALSAAQARYRSSLPPAVYEALVNNSNQRFAPLAIDQRAQQSLRQNLVDPQPALQFFQSELGRKIIAAELLATRKDQLARYADGLPRIEASATRRLLIRHLAQALPAKEAGAEVSLALAGVAADSLSQMLPGLFGGDSAQTLLNTQRQRLMEQIGADLDNTLLHVYRDLSDPELDEFVGFAQSAQGQAYYQAALAAIRAGLAVGQSSANLAPPPQGI</sequence>